<dbReference type="Proteomes" id="UP000279562">
    <property type="component" value="Unassembled WGS sequence"/>
</dbReference>
<keyword evidence="2" id="KW-1185">Reference proteome</keyword>
<dbReference type="EMBL" id="RQYF01000017">
    <property type="protein sequence ID" value="RRD91987.1"/>
    <property type="molecule type" value="Genomic_DNA"/>
</dbReference>
<evidence type="ECO:0000313" key="2">
    <source>
        <dbReference type="Proteomes" id="UP000279562"/>
    </source>
</evidence>
<accession>A0A3P2A9A7</accession>
<dbReference type="AlphaFoldDB" id="A0A3P2A9A7"/>
<gene>
    <name evidence="1" type="ORF">EII33_05680</name>
</gene>
<protein>
    <submittedName>
        <fullName evidence="1">Uncharacterized protein</fullName>
    </submittedName>
</protein>
<organism evidence="1 2">
    <name type="scientific">Prevotella heparinolytica</name>
    <dbReference type="NCBI Taxonomy" id="28113"/>
    <lineage>
        <taxon>Bacteria</taxon>
        <taxon>Pseudomonadati</taxon>
        <taxon>Bacteroidota</taxon>
        <taxon>Bacteroidia</taxon>
        <taxon>Bacteroidales</taxon>
        <taxon>Bacteroidaceae</taxon>
        <taxon>Bacteroides</taxon>
    </lineage>
</organism>
<dbReference type="RefSeq" id="WP_125238883.1">
    <property type="nucleotide sequence ID" value="NZ_RQYF01000017.1"/>
</dbReference>
<reference evidence="1 2" key="1">
    <citation type="submission" date="2018-11" db="EMBL/GenBank/DDBJ databases">
        <title>Genomes From Bacteria Associated with the Canine Oral Cavity: a Test Case for Automated Genome-Based Taxonomic Assignment.</title>
        <authorList>
            <person name="Coil D.A."/>
            <person name="Jospin G."/>
            <person name="Darling A.E."/>
            <person name="Wallis C."/>
            <person name="Davis I.J."/>
            <person name="Harris S."/>
            <person name="Eisen J.A."/>
            <person name="Holcombe L.J."/>
            <person name="O'Flynn C."/>
        </authorList>
    </citation>
    <scope>NUCLEOTIDE SEQUENCE [LARGE SCALE GENOMIC DNA]</scope>
    <source>
        <strain evidence="1 2">OH1047_COT-310</strain>
    </source>
</reference>
<proteinExistence type="predicted"/>
<sequence length="218" mass="25874">MVMQAFFLKKPEVFSLCEILLKKLDEKYFPNKNEISFDLIFPFLLSIEEKKIALKMSYELAVYRQLINNYNSSSSTAELFDLFYQSAGYFPISSHDYAYLNSKRCVIDNDIVKSYEYSVDRVFYRFSILMNYKKDIRLHSFTEIANDIKKISAFLLFDDDICDLEKDITNKKDTILTRYIHSNHFNIKTVISAMLFYVKNIHNKELQEFTNSITTIYE</sequence>
<comment type="caution">
    <text evidence="1">The sequence shown here is derived from an EMBL/GenBank/DDBJ whole genome shotgun (WGS) entry which is preliminary data.</text>
</comment>
<evidence type="ECO:0000313" key="1">
    <source>
        <dbReference type="EMBL" id="RRD91987.1"/>
    </source>
</evidence>
<name>A0A3P2A9A7_9BACE</name>